<evidence type="ECO:0000259" key="1">
    <source>
        <dbReference type="PROSITE" id="PS51352"/>
    </source>
</evidence>
<feature type="domain" description="Thioredoxin" evidence="1">
    <location>
        <begin position="13"/>
        <end position="152"/>
    </location>
</feature>
<comment type="caution">
    <text evidence="2">The sequence shown here is derived from an EMBL/GenBank/DDBJ whole genome shotgun (WGS) entry which is preliminary data.</text>
</comment>
<dbReference type="EMBL" id="QYUP01000066">
    <property type="protein sequence ID" value="RJG21822.1"/>
    <property type="molecule type" value="Genomic_DNA"/>
</dbReference>
<keyword evidence="3" id="KW-1185">Reference proteome</keyword>
<dbReference type="GO" id="GO:0016491">
    <property type="term" value="F:oxidoreductase activity"/>
    <property type="evidence" value="ECO:0007669"/>
    <property type="project" value="InterPro"/>
</dbReference>
<dbReference type="InterPro" id="IPR036249">
    <property type="entry name" value="Thioredoxin-like_sf"/>
</dbReference>
<dbReference type="AlphaFoldDB" id="A0A418Y5F7"/>
<dbReference type="SUPFAM" id="SSF52833">
    <property type="entry name" value="Thioredoxin-like"/>
    <property type="match status" value="1"/>
</dbReference>
<dbReference type="Proteomes" id="UP000284006">
    <property type="component" value="Unassembled WGS sequence"/>
</dbReference>
<dbReference type="InterPro" id="IPR000866">
    <property type="entry name" value="AhpC/TSA"/>
</dbReference>
<reference evidence="2 3" key="1">
    <citation type="submission" date="2018-09" db="EMBL/GenBank/DDBJ databases">
        <authorList>
            <person name="Zhu H."/>
        </authorList>
    </citation>
    <scope>NUCLEOTIDE SEQUENCE [LARGE SCALE GENOMIC DNA]</scope>
    <source>
        <strain evidence="2 3">K1S02-61</strain>
    </source>
</reference>
<dbReference type="Gene3D" id="3.40.30.10">
    <property type="entry name" value="Glutaredoxin"/>
    <property type="match status" value="1"/>
</dbReference>
<sequence length="153" mass="16406">MLSLPLAAPAWSAAPGSAAPQFSLPGRDGQVALAAYRGKHVYLDFWASWCAPCKRSFPWMGELQKRFGPSGLVVVAVDVDATRADADRFLADVPAGFTVTFDPAGSVARQFAIKGMPSSMLIDPSGQVLYVHEGFTKSTPQAVEKHIEQALKK</sequence>
<gene>
    <name evidence="2" type="ORF">D3872_06225</name>
</gene>
<evidence type="ECO:0000313" key="2">
    <source>
        <dbReference type="EMBL" id="RJG21822.1"/>
    </source>
</evidence>
<protein>
    <submittedName>
        <fullName evidence="2">TlpA family protein disulfide reductase</fullName>
    </submittedName>
</protein>
<proteinExistence type="predicted"/>
<dbReference type="PROSITE" id="PS51352">
    <property type="entry name" value="THIOREDOXIN_2"/>
    <property type="match status" value="1"/>
</dbReference>
<dbReference type="PANTHER" id="PTHR42852">
    <property type="entry name" value="THIOL:DISULFIDE INTERCHANGE PROTEIN DSBE"/>
    <property type="match status" value="1"/>
</dbReference>
<organism evidence="2 3">
    <name type="scientific">Massilia cavernae</name>
    <dbReference type="NCBI Taxonomy" id="2320864"/>
    <lineage>
        <taxon>Bacteria</taxon>
        <taxon>Pseudomonadati</taxon>
        <taxon>Pseudomonadota</taxon>
        <taxon>Betaproteobacteria</taxon>
        <taxon>Burkholderiales</taxon>
        <taxon>Oxalobacteraceae</taxon>
        <taxon>Telluria group</taxon>
        <taxon>Massilia</taxon>
    </lineage>
</organism>
<dbReference type="InterPro" id="IPR050553">
    <property type="entry name" value="Thioredoxin_ResA/DsbE_sf"/>
</dbReference>
<name>A0A418Y5F7_9BURK</name>
<dbReference type="CDD" id="cd02966">
    <property type="entry name" value="TlpA_like_family"/>
    <property type="match status" value="1"/>
</dbReference>
<dbReference type="InterPro" id="IPR013766">
    <property type="entry name" value="Thioredoxin_domain"/>
</dbReference>
<dbReference type="GO" id="GO:0016209">
    <property type="term" value="F:antioxidant activity"/>
    <property type="evidence" value="ECO:0007669"/>
    <property type="project" value="InterPro"/>
</dbReference>
<dbReference type="OrthoDB" id="9811352at2"/>
<dbReference type="Pfam" id="PF00578">
    <property type="entry name" value="AhpC-TSA"/>
    <property type="match status" value="1"/>
</dbReference>
<dbReference type="PANTHER" id="PTHR42852:SF18">
    <property type="entry name" value="CHROMOSOME UNDETERMINED SCAFFOLD_47, WHOLE GENOME SHOTGUN SEQUENCE"/>
    <property type="match status" value="1"/>
</dbReference>
<accession>A0A418Y5F7</accession>
<evidence type="ECO:0000313" key="3">
    <source>
        <dbReference type="Proteomes" id="UP000284006"/>
    </source>
</evidence>